<evidence type="ECO:0000313" key="2">
    <source>
        <dbReference type="Proteomes" id="UP000202440"/>
    </source>
</evidence>
<dbReference type="EMBL" id="CP022530">
    <property type="protein sequence ID" value="ASP37687.1"/>
    <property type="molecule type" value="Genomic_DNA"/>
</dbReference>
<name>A0A222FF35_9GAMM</name>
<organism evidence="1 2">
    <name type="scientific">Bacterioplanes sanyensis</name>
    <dbReference type="NCBI Taxonomy" id="1249553"/>
    <lineage>
        <taxon>Bacteria</taxon>
        <taxon>Pseudomonadati</taxon>
        <taxon>Pseudomonadota</taxon>
        <taxon>Gammaproteobacteria</taxon>
        <taxon>Oceanospirillales</taxon>
        <taxon>Oceanospirillaceae</taxon>
        <taxon>Bacterioplanes</taxon>
    </lineage>
</organism>
<sequence length="441" mass="51058">MRCNTWIFSILIIFHRVCGRRHFRKFTTQNRCFLLFTLITASGSSALVHAELDIRQRLLMSSQWNETRQHTQFNPGIFAVEQRHQQIALDNDLKLAVHPNVSAATRFAWIGEQTNFTANAGGNSSERDLSAVLLEAELSWHSRFRTRQLRIGRIKPQWSQGFNWPVLDLLRPDRSRPNFDQDNLRQQQGFDMINVRWRQSSWGLSALVATMDDSQYAAQHQSALRLSHEGSVDSSLIWHYLPGVGHQWGASLSILISDASSLRVESSYERQRDRPEFDAQGSTALASDGYLKTLIGYQYSLEQWDIRAEYLYNQHAYNNSEQQQLNQLSDTFAQRLTSAEAAQSYAFFASVNQAMAQGQSSRHGLYLMYTNQRDQGFWSWQQSVQLNTNDGSQYHQLQLGQRWSDEWHSRVQLEYFTGNEQSEFGRLPSQFNARASLYWSF</sequence>
<keyword evidence="2" id="KW-1185">Reference proteome</keyword>
<accession>A0A222FF35</accession>
<evidence type="ECO:0000313" key="1">
    <source>
        <dbReference type="EMBL" id="ASP37687.1"/>
    </source>
</evidence>
<evidence type="ECO:0008006" key="3">
    <source>
        <dbReference type="Google" id="ProtNLM"/>
    </source>
</evidence>
<proteinExistence type="predicted"/>
<dbReference type="AlphaFoldDB" id="A0A222FF35"/>
<dbReference type="Proteomes" id="UP000202440">
    <property type="component" value="Chromosome"/>
</dbReference>
<dbReference type="KEGG" id="bsan:CHH28_02930"/>
<gene>
    <name evidence="1" type="ORF">CHH28_02930</name>
</gene>
<protein>
    <recommendedName>
        <fullName evidence="3">Alginate export domain-containing protein</fullName>
    </recommendedName>
</protein>
<reference evidence="1 2" key="1">
    <citation type="submission" date="2017-07" db="EMBL/GenBank/DDBJ databases">
        <title>Annotated genome sequence of Bacterioplanes sanyensis isolated from Red Sea.</title>
        <authorList>
            <person name="Rehman Z.U."/>
        </authorList>
    </citation>
    <scope>NUCLEOTIDE SEQUENCE [LARGE SCALE GENOMIC DNA]</scope>
    <source>
        <strain evidence="1 2">NV9</strain>
    </source>
</reference>